<dbReference type="RefSeq" id="WP_161436773.1">
    <property type="nucleotide sequence ID" value="NZ_WXYO01000007.1"/>
</dbReference>
<keyword evidence="3" id="KW-1185">Reference proteome</keyword>
<evidence type="ECO:0000256" key="1">
    <source>
        <dbReference type="SAM" id="SignalP"/>
    </source>
</evidence>
<proteinExistence type="predicted"/>
<feature type="signal peptide" evidence="1">
    <location>
        <begin position="1"/>
        <end position="24"/>
    </location>
</feature>
<keyword evidence="1" id="KW-0732">Signal</keyword>
<reference evidence="2 3" key="1">
    <citation type="submission" date="2020-01" db="EMBL/GenBank/DDBJ databases">
        <title>Bacteria diversity of Porities sp.</title>
        <authorList>
            <person name="Wang G."/>
        </authorList>
    </citation>
    <scope>NUCLEOTIDE SEQUENCE [LARGE SCALE GENOMIC DNA]</scope>
    <source>
        <strain evidence="2 3">R33</strain>
    </source>
</reference>
<gene>
    <name evidence="2" type="ORF">GTQ38_17175</name>
</gene>
<evidence type="ECO:0000313" key="2">
    <source>
        <dbReference type="EMBL" id="NAS13749.1"/>
    </source>
</evidence>
<name>A0A6L9EHP0_9FLAO</name>
<dbReference type="AlphaFoldDB" id="A0A6L9EHP0"/>
<dbReference type="EMBL" id="WXYO01000007">
    <property type="protein sequence ID" value="NAS13749.1"/>
    <property type="molecule type" value="Genomic_DNA"/>
</dbReference>
<feature type="chain" id="PRO_5026725196" description="Lipoprotein" evidence="1">
    <location>
        <begin position="25"/>
        <end position="119"/>
    </location>
</feature>
<organism evidence="2 3">
    <name type="scientific">Poritiphilus flavus</name>
    <dbReference type="NCBI Taxonomy" id="2697053"/>
    <lineage>
        <taxon>Bacteria</taxon>
        <taxon>Pseudomonadati</taxon>
        <taxon>Bacteroidota</taxon>
        <taxon>Flavobacteriia</taxon>
        <taxon>Flavobacteriales</taxon>
        <taxon>Flavobacteriaceae</taxon>
        <taxon>Poritiphilus</taxon>
    </lineage>
</organism>
<evidence type="ECO:0008006" key="4">
    <source>
        <dbReference type="Google" id="ProtNLM"/>
    </source>
</evidence>
<comment type="caution">
    <text evidence="2">The sequence shown here is derived from an EMBL/GenBank/DDBJ whole genome shotgun (WGS) entry which is preliminary data.</text>
</comment>
<dbReference type="PROSITE" id="PS51257">
    <property type="entry name" value="PROKAR_LIPOPROTEIN"/>
    <property type="match status" value="1"/>
</dbReference>
<sequence>MMKTKITKTVLVLFVALFTSSCISKKNYANRVKSWQGSNVNNLISSWGPPIDVYTMPNGNIMYTWLYTSDGYVTTRYNEWLDQIEQRKESYYCKTTFTADQNDLVVNWRFQGNACVSFK</sequence>
<dbReference type="Proteomes" id="UP000475249">
    <property type="component" value="Unassembled WGS sequence"/>
</dbReference>
<protein>
    <recommendedName>
        <fullName evidence="4">Lipoprotein</fullName>
    </recommendedName>
</protein>
<evidence type="ECO:0000313" key="3">
    <source>
        <dbReference type="Proteomes" id="UP000475249"/>
    </source>
</evidence>
<accession>A0A6L9EHP0</accession>